<name>A0ABT7ZQ24_9BACL</name>
<evidence type="ECO:0000313" key="4">
    <source>
        <dbReference type="Proteomes" id="UP001225873"/>
    </source>
</evidence>
<evidence type="ECO:0000256" key="2">
    <source>
        <dbReference type="SAM" id="MobiDB-lite"/>
    </source>
</evidence>
<gene>
    <name evidence="3" type="ORF">QMA01_18055</name>
</gene>
<dbReference type="Proteomes" id="UP001225873">
    <property type="component" value="Unassembled WGS sequence"/>
</dbReference>
<dbReference type="EMBL" id="JASDCQ010000015">
    <property type="protein sequence ID" value="MDN3429203.1"/>
    <property type="molecule type" value="Genomic_DNA"/>
</dbReference>
<feature type="non-terminal residue" evidence="3">
    <location>
        <position position="1"/>
    </location>
</feature>
<accession>A0ABT7ZQ24</accession>
<reference evidence="3 4" key="1">
    <citation type="submission" date="2023-03" db="EMBL/GenBank/DDBJ databases">
        <authorList>
            <person name="Uniacke-Lowe S."/>
            <person name="Ross P."/>
            <person name="Hill C."/>
        </authorList>
    </citation>
    <scope>NUCLEOTIDE SEQUENCE [LARGE SCALE GENOMIC DNA]</scope>
    <source>
        <strain evidence="3 4">APC 4016</strain>
    </source>
</reference>
<sequence length="82" mass="9432">IQHQQQTIDQMAQSIQKQEEQNGQILEEVKMLKGSLQPLDAPSSNQPKIESVESFSQEPESEPETVMPKKDTRGLWARIWNK</sequence>
<organism evidence="3 4">
    <name type="scientific">Planococcus notacanthi</name>
    <dbReference type="NCBI Taxonomy" id="3035188"/>
    <lineage>
        <taxon>Bacteria</taxon>
        <taxon>Bacillati</taxon>
        <taxon>Bacillota</taxon>
        <taxon>Bacilli</taxon>
        <taxon>Bacillales</taxon>
        <taxon>Caryophanaceae</taxon>
        <taxon>Planococcus</taxon>
    </lineage>
</organism>
<comment type="caution">
    <text evidence="3">The sequence shown here is derived from an EMBL/GenBank/DDBJ whole genome shotgun (WGS) entry which is preliminary data.</text>
</comment>
<feature type="coiled-coil region" evidence="1">
    <location>
        <begin position="1"/>
        <end position="28"/>
    </location>
</feature>
<evidence type="ECO:0000256" key="1">
    <source>
        <dbReference type="SAM" id="Coils"/>
    </source>
</evidence>
<keyword evidence="4" id="KW-1185">Reference proteome</keyword>
<evidence type="ECO:0008006" key="5">
    <source>
        <dbReference type="Google" id="ProtNLM"/>
    </source>
</evidence>
<dbReference type="RefSeq" id="WP_290215619.1">
    <property type="nucleotide sequence ID" value="NZ_JASDCQ010000015.1"/>
</dbReference>
<protein>
    <recommendedName>
        <fullName evidence="5">DUF536 domain-containing protein</fullName>
    </recommendedName>
</protein>
<proteinExistence type="predicted"/>
<feature type="region of interest" description="Disordered" evidence="2">
    <location>
        <begin position="37"/>
        <end position="82"/>
    </location>
</feature>
<evidence type="ECO:0000313" key="3">
    <source>
        <dbReference type="EMBL" id="MDN3429203.1"/>
    </source>
</evidence>
<keyword evidence="1" id="KW-0175">Coiled coil</keyword>